<dbReference type="AlphaFoldDB" id="A0A0H2RX79"/>
<evidence type="ECO:0000313" key="1">
    <source>
        <dbReference type="EMBL" id="KLO14033.1"/>
    </source>
</evidence>
<accession>A0A0H2RX79</accession>
<dbReference type="InParanoid" id="A0A0H2RX79"/>
<gene>
    <name evidence="1" type="ORF">SCHPADRAFT_335487</name>
</gene>
<reference evidence="1 2" key="1">
    <citation type="submission" date="2015-04" db="EMBL/GenBank/DDBJ databases">
        <title>Complete genome sequence of Schizopora paradoxa KUC8140, a cosmopolitan wood degrader in East Asia.</title>
        <authorList>
            <consortium name="DOE Joint Genome Institute"/>
            <person name="Min B."/>
            <person name="Park H."/>
            <person name="Jang Y."/>
            <person name="Kim J.-J."/>
            <person name="Kim K.H."/>
            <person name="Pangilinan J."/>
            <person name="Lipzen A."/>
            <person name="Riley R."/>
            <person name="Grigoriev I.V."/>
            <person name="Spatafora J.W."/>
            <person name="Choi I.-G."/>
        </authorList>
    </citation>
    <scope>NUCLEOTIDE SEQUENCE [LARGE SCALE GENOMIC DNA]</scope>
    <source>
        <strain evidence="1 2">KUC8140</strain>
    </source>
</reference>
<sequence length="127" mass="14818">MLCHLISLPPPILMVAKKFLSRFETINCRYFYAFLSARSRCSPAEIYQLRRDLRPRWLQKDLFPLHAGKVGSAFPFDVDPTSCDRLIHWILFHAKSDLDRRKARLARVHPSSHSVQGFDQRHGLCAR</sequence>
<dbReference type="Proteomes" id="UP000053477">
    <property type="component" value="Unassembled WGS sequence"/>
</dbReference>
<name>A0A0H2RX79_9AGAM</name>
<organism evidence="1 2">
    <name type="scientific">Schizopora paradoxa</name>
    <dbReference type="NCBI Taxonomy" id="27342"/>
    <lineage>
        <taxon>Eukaryota</taxon>
        <taxon>Fungi</taxon>
        <taxon>Dikarya</taxon>
        <taxon>Basidiomycota</taxon>
        <taxon>Agaricomycotina</taxon>
        <taxon>Agaricomycetes</taxon>
        <taxon>Hymenochaetales</taxon>
        <taxon>Schizoporaceae</taxon>
        <taxon>Schizopora</taxon>
    </lineage>
</organism>
<keyword evidence="2" id="KW-1185">Reference proteome</keyword>
<proteinExistence type="predicted"/>
<evidence type="ECO:0000313" key="2">
    <source>
        <dbReference type="Proteomes" id="UP000053477"/>
    </source>
</evidence>
<dbReference type="EMBL" id="KQ085950">
    <property type="protein sequence ID" value="KLO14033.1"/>
    <property type="molecule type" value="Genomic_DNA"/>
</dbReference>
<protein>
    <submittedName>
        <fullName evidence="1">Uncharacterized protein</fullName>
    </submittedName>
</protein>